<accession>A0A4U7JLP4</accession>
<dbReference type="SUPFAM" id="SSF51735">
    <property type="entry name" value="NAD(P)-binding Rossmann-fold domains"/>
    <property type="match status" value="1"/>
</dbReference>
<evidence type="ECO:0000256" key="1">
    <source>
        <dbReference type="RuleBase" id="RU000363"/>
    </source>
</evidence>
<dbReference type="PRINTS" id="PR00080">
    <property type="entry name" value="SDRFAMILY"/>
</dbReference>
<name>A0A4U7JLP4_9FIRM</name>
<comment type="similarity">
    <text evidence="1">Belongs to the short-chain dehydrogenases/reductases (SDR) family.</text>
</comment>
<dbReference type="KEGG" id="rher:EHE19_015015"/>
<keyword evidence="3" id="KW-1185">Reference proteome</keyword>
<dbReference type="RefSeq" id="WP_137696922.1">
    <property type="nucleotide sequence ID" value="NZ_CP061336.1"/>
</dbReference>
<dbReference type="OrthoDB" id="9803333at2"/>
<dbReference type="InterPro" id="IPR052184">
    <property type="entry name" value="SDR_enzymes"/>
</dbReference>
<dbReference type="GO" id="GO:0016616">
    <property type="term" value="F:oxidoreductase activity, acting on the CH-OH group of donors, NAD or NADP as acceptor"/>
    <property type="evidence" value="ECO:0007669"/>
    <property type="project" value="TreeGrafter"/>
</dbReference>
<evidence type="ECO:0000313" key="3">
    <source>
        <dbReference type="Proteomes" id="UP000306409"/>
    </source>
</evidence>
<dbReference type="PANTHER" id="PTHR45458">
    <property type="entry name" value="SHORT-CHAIN DEHYDROGENASE/REDUCTASE SDR"/>
    <property type="match status" value="1"/>
</dbReference>
<dbReference type="Proteomes" id="UP000306409">
    <property type="component" value="Chromosome"/>
</dbReference>
<dbReference type="CDD" id="cd05325">
    <property type="entry name" value="carb_red_sniffer_like_SDR_c"/>
    <property type="match status" value="1"/>
</dbReference>
<dbReference type="Pfam" id="PF00106">
    <property type="entry name" value="adh_short"/>
    <property type="match status" value="1"/>
</dbReference>
<dbReference type="InterPro" id="IPR036291">
    <property type="entry name" value="NAD(P)-bd_dom_sf"/>
</dbReference>
<dbReference type="AlphaFoldDB" id="A0A4U7JLP4"/>
<dbReference type="InterPro" id="IPR002347">
    <property type="entry name" value="SDR_fam"/>
</dbReference>
<dbReference type="EMBL" id="CP061336">
    <property type="protein sequence ID" value="QNU66177.1"/>
    <property type="molecule type" value="Genomic_DNA"/>
</dbReference>
<dbReference type="PANTHER" id="PTHR45458:SF1">
    <property type="entry name" value="SHORT CHAIN DEHYDROGENASE"/>
    <property type="match status" value="1"/>
</dbReference>
<gene>
    <name evidence="2" type="ORF">EHE19_015015</name>
</gene>
<sequence length="234" mass="25940">MNNINVLITGADKGLGLALTEKFLVDGCNVFACLYQEPSKTIMNLKETYAKQLNITRMDVASDQSVEIVKQELKDETIDILINNAGVHFENSYLPLEQVDFNVALQTLNINSLGPLRVIKAFLPNVEKGSTKVIVNISSEAGSISDNFRDREFDYCMSKTAINMASVILQKYVKPKGIKVLAIHPGWMKTDMGGQNADIDAAIAAESIIGLIDKYKKDIDGPLYMDYKGNKLNW</sequence>
<dbReference type="Gene3D" id="3.40.50.720">
    <property type="entry name" value="NAD(P)-binding Rossmann-like Domain"/>
    <property type="match status" value="1"/>
</dbReference>
<organism evidence="2 3">
    <name type="scientific">Ruminiclostridium herbifermentans</name>
    <dbReference type="NCBI Taxonomy" id="2488810"/>
    <lineage>
        <taxon>Bacteria</taxon>
        <taxon>Bacillati</taxon>
        <taxon>Bacillota</taxon>
        <taxon>Clostridia</taxon>
        <taxon>Eubacteriales</taxon>
        <taxon>Oscillospiraceae</taxon>
        <taxon>Ruminiclostridium</taxon>
    </lineage>
</organism>
<protein>
    <submittedName>
        <fullName evidence="2">SDR family oxidoreductase</fullName>
    </submittedName>
</protein>
<evidence type="ECO:0000313" key="2">
    <source>
        <dbReference type="EMBL" id="QNU66177.1"/>
    </source>
</evidence>
<reference evidence="2 3" key="1">
    <citation type="submission" date="2020-09" db="EMBL/GenBank/DDBJ databases">
        <title>Characterization and genome sequencing of Ruminiclostridium sp. nov. MA18.</title>
        <authorList>
            <person name="Rettenmaier R."/>
            <person name="Kowollik M.-L."/>
            <person name="Liebl W."/>
            <person name="Zverlov V."/>
        </authorList>
    </citation>
    <scope>NUCLEOTIDE SEQUENCE [LARGE SCALE GENOMIC DNA]</scope>
    <source>
        <strain evidence="2 3">MA18</strain>
    </source>
</reference>
<dbReference type="PRINTS" id="PR00081">
    <property type="entry name" value="GDHRDH"/>
</dbReference>
<proteinExistence type="inferred from homology"/>